<reference evidence="1" key="2">
    <citation type="journal article" date="2015" name="Fish Shellfish Immunol.">
        <title>Early steps in the European eel (Anguilla anguilla)-Vibrio vulnificus interaction in the gills: Role of the RtxA13 toxin.</title>
        <authorList>
            <person name="Callol A."/>
            <person name="Pajuelo D."/>
            <person name="Ebbesson L."/>
            <person name="Teles M."/>
            <person name="MacKenzie S."/>
            <person name="Amaro C."/>
        </authorList>
    </citation>
    <scope>NUCLEOTIDE SEQUENCE</scope>
</reference>
<proteinExistence type="predicted"/>
<reference evidence="1" key="1">
    <citation type="submission" date="2014-11" db="EMBL/GenBank/DDBJ databases">
        <authorList>
            <person name="Amaro Gonzalez C."/>
        </authorList>
    </citation>
    <scope>NUCLEOTIDE SEQUENCE</scope>
</reference>
<dbReference type="AlphaFoldDB" id="A0A0E9QG58"/>
<protein>
    <submittedName>
        <fullName evidence="1">Uncharacterized protein</fullName>
    </submittedName>
</protein>
<name>A0A0E9QG58_ANGAN</name>
<organism evidence="1">
    <name type="scientific">Anguilla anguilla</name>
    <name type="common">European freshwater eel</name>
    <name type="synonym">Muraena anguilla</name>
    <dbReference type="NCBI Taxonomy" id="7936"/>
    <lineage>
        <taxon>Eukaryota</taxon>
        <taxon>Metazoa</taxon>
        <taxon>Chordata</taxon>
        <taxon>Craniata</taxon>
        <taxon>Vertebrata</taxon>
        <taxon>Euteleostomi</taxon>
        <taxon>Actinopterygii</taxon>
        <taxon>Neopterygii</taxon>
        <taxon>Teleostei</taxon>
        <taxon>Anguilliformes</taxon>
        <taxon>Anguillidae</taxon>
        <taxon>Anguilla</taxon>
    </lineage>
</organism>
<dbReference type="EMBL" id="GBXM01092818">
    <property type="protein sequence ID" value="JAH15759.1"/>
    <property type="molecule type" value="Transcribed_RNA"/>
</dbReference>
<accession>A0A0E9QG58</accession>
<sequence>MSAPFCPSTLRTSIFWSGFVCGPSNKCLVPRMP</sequence>
<evidence type="ECO:0000313" key="1">
    <source>
        <dbReference type="EMBL" id="JAH15759.1"/>
    </source>
</evidence>